<proteinExistence type="predicted"/>
<dbReference type="PANTHER" id="PTHR38011">
    <property type="entry name" value="DIHYDROFOLATE REDUCTASE FAMILY PROTEIN (AFU_ORTHOLOGUE AFUA_8G06820)"/>
    <property type="match status" value="1"/>
</dbReference>
<evidence type="ECO:0000259" key="1">
    <source>
        <dbReference type="Pfam" id="PF01872"/>
    </source>
</evidence>
<dbReference type="EMBL" id="CADCUM010000026">
    <property type="protein sequence ID" value="CAA9369741.1"/>
    <property type="molecule type" value="Genomic_DNA"/>
</dbReference>
<dbReference type="AlphaFoldDB" id="A0A6J4MV02"/>
<dbReference type="GO" id="GO:0009231">
    <property type="term" value="P:riboflavin biosynthetic process"/>
    <property type="evidence" value="ECO:0007669"/>
    <property type="project" value="InterPro"/>
</dbReference>
<feature type="domain" description="Bacterial bifunctional deaminase-reductase C-terminal" evidence="1">
    <location>
        <begin position="3"/>
        <end position="181"/>
    </location>
</feature>
<dbReference type="InterPro" id="IPR050765">
    <property type="entry name" value="Riboflavin_Biosynth_HTPR"/>
</dbReference>
<protein>
    <submittedName>
        <fullName evidence="2">Dihydrofolate reductase</fullName>
        <ecNumber evidence="2">1.5.1.3</ecNumber>
    </submittedName>
</protein>
<dbReference type="SUPFAM" id="SSF53597">
    <property type="entry name" value="Dihydrofolate reductase-like"/>
    <property type="match status" value="1"/>
</dbReference>
<keyword evidence="2" id="KW-0560">Oxidoreductase</keyword>
<dbReference type="GO" id="GO:0004146">
    <property type="term" value="F:dihydrofolate reductase activity"/>
    <property type="evidence" value="ECO:0007669"/>
    <property type="project" value="UniProtKB-EC"/>
</dbReference>
<name>A0A6J4MV02_9ACTN</name>
<dbReference type="Gene3D" id="3.40.430.10">
    <property type="entry name" value="Dihydrofolate Reductase, subunit A"/>
    <property type="match status" value="1"/>
</dbReference>
<dbReference type="Pfam" id="PF01872">
    <property type="entry name" value="RibD_C"/>
    <property type="match status" value="1"/>
</dbReference>
<dbReference type="InterPro" id="IPR002734">
    <property type="entry name" value="RibDG_C"/>
</dbReference>
<dbReference type="GO" id="GO:0008703">
    <property type="term" value="F:5-amino-6-(5-phosphoribosylamino)uracil reductase activity"/>
    <property type="evidence" value="ECO:0007669"/>
    <property type="project" value="InterPro"/>
</dbReference>
<organism evidence="2">
    <name type="scientific">uncultured Nocardioides sp</name>
    <dbReference type="NCBI Taxonomy" id="198441"/>
    <lineage>
        <taxon>Bacteria</taxon>
        <taxon>Bacillati</taxon>
        <taxon>Actinomycetota</taxon>
        <taxon>Actinomycetes</taxon>
        <taxon>Propionibacteriales</taxon>
        <taxon>Nocardioidaceae</taxon>
        <taxon>Nocardioides</taxon>
        <taxon>environmental samples</taxon>
    </lineage>
</organism>
<reference evidence="2" key="1">
    <citation type="submission" date="2020-02" db="EMBL/GenBank/DDBJ databases">
        <authorList>
            <person name="Meier V. D."/>
        </authorList>
    </citation>
    <scope>NUCLEOTIDE SEQUENCE</scope>
    <source>
        <strain evidence="2">AVDCRST_MAG32</strain>
    </source>
</reference>
<gene>
    <name evidence="2" type="ORF">AVDCRST_MAG32-506</name>
</gene>
<sequence length="189" mass="20753">MRQLIVTTFLTLDGVMEAPGGGDHPHAGWTFKDVELDEAAYELKGTEQDEAGALLLGRVSYDEFAPVWHTMDDFESYNAGEKYVVSTTLEGDTAPWGDYDPVRVLRSVDDVRALKEGDGGPILVHGSATLAQSLADADLVDRYHLLVFPLLLGSGKRLFGDDGHKQKLHLLETETYSNGITKAVYDVVR</sequence>
<dbReference type="InterPro" id="IPR024072">
    <property type="entry name" value="DHFR-like_dom_sf"/>
</dbReference>
<dbReference type="PANTHER" id="PTHR38011:SF11">
    <property type="entry name" value="2,5-DIAMINO-6-RIBOSYLAMINO-4(3H)-PYRIMIDINONE 5'-PHOSPHATE REDUCTASE"/>
    <property type="match status" value="1"/>
</dbReference>
<dbReference type="EC" id="1.5.1.3" evidence="2"/>
<evidence type="ECO:0000313" key="2">
    <source>
        <dbReference type="EMBL" id="CAA9369741.1"/>
    </source>
</evidence>
<accession>A0A6J4MV02</accession>